<organism evidence="1 2">
    <name type="scientific">Penstemon smallii</name>
    <dbReference type="NCBI Taxonomy" id="265156"/>
    <lineage>
        <taxon>Eukaryota</taxon>
        <taxon>Viridiplantae</taxon>
        <taxon>Streptophyta</taxon>
        <taxon>Embryophyta</taxon>
        <taxon>Tracheophyta</taxon>
        <taxon>Spermatophyta</taxon>
        <taxon>Magnoliopsida</taxon>
        <taxon>eudicotyledons</taxon>
        <taxon>Gunneridae</taxon>
        <taxon>Pentapetalae</taxon>
        <taxon>asterids</taxon>
        <taxon>lamiids</taxon>
        <taxon>Lamiales</taxon>
        <taxon>Plantaginaceae</taxon>
        <taxon>Cheloneae</taxon>
        <taxon>Penstemon</taxon>
    </lineage>
</organism>
<dbReference type="AlphaFoldDB" id="A0ABD3TFD8"/>
<dbReference type="EMBL" id="JBJXBP010000004">
    <property type="protein sequence ID" value="KAL3835180.1"/>
    <property type="molecule type" value="Genomic_DNA"/>
</dbReference>
<dbReference type="PANTHER" id="PTHR47076:SF1">
    <property type="entry name" value="NHL DOMAIN PROTEIN"/>
    <property type="match status" value="1"/>
</dbReference>
<sequence>MEVRESSRQIREPIDESSETLFVNRRRCCFYFPCFDRSKSSSSSTHAEINETGGSLWNRSVAALMKIREWSEIVAGPRWKTFIRRFNRNRSGNNRKQGNSQYDPLSYAMNFDEGPGGQNSHFDEVDDEFYYGSMNFSSRYAKGSMDLSKEGTSFV</sequence>
<evidence type="ECO:0000313" key="2">
    <source>
        <dbReference type="Proteomes" id="UP001634393"/>
    </source>
</evidence>
<evidence type="ECO:0000313" key="1">
    <source>
        <dbReference type="EMBL" id="KAL3835180.1"/>
    </source>
</evidence>
<protein>
    <submittedName>
        <fullName evidence="1">Uncharacterized protein</fullName>
    </submittedName>
</protein>
<reference evidence="1 2" key="1">
    <citation type="submission" date="2024-12" db="EMBL/GenBank/DDBJ databases">
        <title>The unique morphological basis and parallel evolutionary history of personate flowers in Penstemon.</title>
        <authorList>
            <person name="Depatie T.H."/>
            <person name="Wessinger C.A."/>
        </authorList>
    </citation>
    <scope>NUCLEOTIDE SEQUENCE [LARGE SCALE GENOMIC DNA]</scope>
    <source>
        <strain evidence="1">WTNN_2</strain>
        <tissue evidence="1">Leaf</tissue>
    </source>
</reference>
<accession>A0ABD3TFD8</accession>
<dbReference type="Proteomes" id="UP001634393">
    <property type="component" value="Unassembled WGS sequence"/>
</dbReference>
<proteinExistence type="predicted"/>
<name>A0ABD3TFD8_9LAMI</name>
<comment type="caution">
    <text evidence="1">The sequence shown here is derived from an EMBL/GenBank/DDBJ whole genome shotgun (WGS) entry which is preliminary data.</text>
</comment>
<keyword evidence="2" id="KW-1185">Reference proteome</keyword>
<dbReference type="PANTHER" id="PTHR47076">
    <property type="entry name" value="NHL DOMAIN PROTEIN"/>
    <property type="match status" value="1"/>
</dbReference>
<gene>
    <name evidence="1" type="ORF">ACJIZ3_009916</name>
</gene>